<keyword evidence="4" id="KW-1133">Transmembrane helix</keyword>
<protein>
    <recommendedName>
        <fullName evidence="7">Mechanosensitive ion channel protein</fullName>
    </recommendedName>
</protein>
<evidence type="ECO:0000313" key="5">
    <source>
        <dbReference type="EMBL" id="GMH56606.1"/>
    </source>
</evidence>
<proteinExistence type="inferred from homology"/>
<feature type="region of interest" description="Disordered" evidence="3">
    <location>
        <begin position="737"/>
        <end position="757"/>
    </location>
</feature>
<comment type="similarity">
    <text evidence="2">Belongs to the MscS (TC 1.A.23) family.</text>
</comment>
<dbReference type="PANTHER" id="PTHR31618:SF1">
    <property type="entry name" value="EF-HAND DOMAIN-CONTAINING PROTEIN"/>
    <property type="match status" value="1"/>
</dbReference>
<reference evidence="6" key="1">
    <citation type="journal article" date="2023" name="Commun. Biol.">
        <title>Genome analysis of Parmales, the sister group of diatoms, reveals the evolutionary specialization of diatoms from phago-mixotrophs to photoautotrophs.</title>
        <authorList>
            <person name="Ban H."/>
            <person name="Sato S."/>
            <person name="Yoshikawa S."/>
            <person name="Yamada K."/>
            <person name="Nakamura Y."/>
            <person name="Ichinomiya M."/>
            <person name="Sato N."/>
            <person name="Blanc-Mathieu R."/>
            <person name="Endo H."/>
            <person name="Kuwata A."/>
            <person name="Ogata H."/>
        </authorList>
    </citation>
    <scope>NUCLEOTIDE SEQUENCE [LARGE SCALE GENOMIC DNA]</scope>
    <source>
        <strain evidence="6">NIES 3701</strain>
    </source>
</reference>
<dbReference type="GO" id="GO:0008381">
    <property type="term" value="F:mechanosensitive monoatomic ion channel activity"/>
    <property type="evidence" value="ECO:0007669"/>
    <property type="project" value="TreeGrafter"/>
</dbReference>
<evidence type="ECO:0008006" key="7">
    <source>
        <dbReference type="Google" id="ProtNLM"/>
    </source>
</evidence>
<evidence type="ECO:0000256" key="2">
    <source>
        <dbReference type="ARBA" id="ARBA00008017"/>
    </source>
</evidence>
<keyword evidence="6" id="KW-1185">Reference proteome</keyword>
<dbReference type="EMBL" id="BRXY01000040">
    <property type="protein sequence ID" value="GMH56606.1"/>
    <property type="molecule type" value="Genomic_DNA"/>
</dbReference>
<evidence type="ECO:0000256" key="1">
    <source>
        <dbReference type="ARBA" id="ARBA00004141"/>
    </source>
</evidence>
<dbReference type="GO" id="GO:0005886">
    <property type="term" value="C:plasma membrane"/>
    <property type="evidence" value="ECO:0007669"/>
    <property type="project" value="TreeGrafter"/>
</dbReference>
<dbReference type="Proteomes" id="UP001165085">
    <property type="component" value="Unassembled WGS sequence"/>
</dbReference>
<comment type="caution">
    <text evidence="5">The sequence shown here is derived from an EMBL/GenBank/DDBJ whole genome shotgun (WGS) entry which is preliminary data.</text>
</comment>
<feature type="compositionally biased region" description="Basic and acidic residues" evidence="3">
    <location>
        <begin position="1"/>
        <end position="22"/>
    </location>
</feature>
<keyword evidence="4" id="KW-0812">Transmembrane</keyword>
<feature type="transmembrane region" description="Helical" evidence="4">
    <location>
        <begin position="84"/>
        <end position="101"/>
    </location>
</feature>
<dbReference type="GO" id="GO:0006820">
    <property type="term" value="P:monoatomic anion transport"/>
    <property type="evidence" value="ECO:0007669"/>
    <property type="project" value="TreeGrafter"/>
</dbReference>
<keyword evidence="4" id="KW-0472">Membrane</keyword>
<organism evidence="5 6">
    <name type="scientific">Triparma strigata</name>
    <dbReference type="NCBI Taxonomy" id="1606541"/>
    <lineage>
        <taxon>Eukaryota</taxon>
        <taxon>Sar</taxon>
        <taxon>Stramenopiles</taxon>
        <taxon>Ochrophyta</taxon>
        <taxon>Bolidophyceae</taxon>
        <taxon>Parmales</taxon>
        <taxon>Triparmaceae</taxon>
        <taxon>Triparma</taxon>
    </lineage>
</organism>
<sequence length="757" mass="86256">MERMNHDHESPIDAQREEEIGHSKRGGGCCSGRRGYHEFAMRLEDWALKRSIAISFILGISLIGVGLIDFFVNSPLLQGKSSLWGRYLINIGLALISKRIMRWFLRCIIKYILCFRALRVIRYYFVILFEHLALALYALCLLFSWLFLVVEYDNESNTFGNVAIPKIHENPNWEVWVYYAFWAFVCYTVGDIFAEMIVVSISTDYFVGDYSVRFKAQLHSSYLLQALASSSPYIPPEGGHEAAFGSKRKLVENYFLPRNSILDNSFTLPAAMGQRGVTPPPVPRTQSKQRAVAFEADSEGGETTLLTREEAVEIMKWRQDDSLSFFPLTHQEYLTLPHHVAKDRDHFCADFDEVDLHALEKEEATSTTITEISRFYAKHSRLRIDRLIDHQVHADTWIERDLSESVRADQIKAFASYVYKHAVTSSRTADKSYHGSVTETDNFLDAKVLELFFPDKEMHEAAMDLFVPGEAGSMQGSVTQREFETTVLNIFRGHRHAHTEATDMFKNLRVLSTFARIPILFIAACVWGAIVGADIWGIGNSLIALSLGFSFIFGKALQELIDGIDLVFFGRPFNIGDTVILDGAPKAYVRQIGVYSCSFESTVGVWFFYRTCSISGMKIINWTKSPPQWDLFFVEVNVGFTAAKLKKFREEIEKFYKNDPKNFNATKSYVVLSAVEDPLKTQIEVLCNYQWNFSIIRRINTGRSRIVHKLQTLLAELGVEYTSNFGAVLRTSEDAMDDGPLDSVRSVTTTHQHVKRD</sequence>
<evidence type="ECO:0000256" key="3">
    <source>
        <dbReference type="SAM" id="MobiDB-lite"/>
    </source>
</evidence>
<accession>A0A9W6ZR71</accession>
<feature type="transmembrane region" description="Helical" evidence="4">
    <location>
        <begin position="176"/>
        <end position="194"/>
    </location>
</feature>
<dbReference type="OrthoDB" id="544685at2759"/>
<feature type="transmembrane region" description="Helical" evidence="4">
    <location>
        <begin position="51"/>
        <end position="72"/>
    </location>
</feature>
<feature type="transmembrane region" description="Helical" evidence="4">
    <location>
        <begin position="513"/>
        <end position="530"/>
    </location>
</feature>
<gene>
    <name evidence="5" type="ORF">TrST_g9058</name>
</gene>
<dbReference type="PANTHER" id="PTHR31618">
    <property type="entry name" value="MECHANOSENSITIVE ION CHANNEL PROTEIN 5"/>
    <property type="match status" value="1"/>
</dbReference>
<evidence type="ECO:0000256" key="4">
    <source>
        <dbReference type="SAM" id="Phobius"/>
    </source>
</evidence>
<dbReference type="InterPro" id="IPR016688">
    <property type="entry name" value="MscS-like_plants/fungi"/>
</dbReference>
<feature type="transmembrane region" description="Helical" evidence="4">
    <location>
        <begin position="122"/>
        <end position="148"/>
    </location>
</feature>
<comment type="subcellular location">
    <subcellularLocation>
        <location evidence="1">Membrane</location>
        <topology evidence="1">Multi-pass membrane protein</topology>
    </subcellularLocation>
</comment>
<name>A0A9W6ZR71_9STRA</name>
<feature type="region of interest" description="Disordered" evidence="3">
    <location>
        <begin position="1"/>
        <end position="27"/>
    </location>
</feature>
<evidence type="ECO:0000313" key="6">
    <source>
        <dbReference type="Proteomes" id="UP001165085"/>
    </source>
</evidence>
<dbReference type="AlphaFoldDB" id="A0A9W6ZR71"/>